<evidence type="ECO:0000313" key="3">
    <source>
        <dbReference type="EMBL" id="AIF85106.1"/>
    </source>
</evidence>
<dbReference type="HOGENOM" id="CLU_214142_0_0_2"/>
<dbReference type="PROSITE" id="PS00028">
    <property type="entry name" value="ZINC_FINGER_C2H2_1"/>
    <property type="match status" value="1"/>
</dbReference>
<feature type="domain" description="C2H2-type" evidence="2">
    <location>
        <begin position="18"/>
        <end position="40"/>
    </location>
</feature>
<keyword evidence="4" id="KW-1185">Reference proteome</keyword>
<evidence type="ECO:0000313" key="4">
    <source>
        <dbReference type="Proteomes" id="UP000028194"/>
    </source>
</evidence>
<evidence type="ECO:0000259" key="2">
    <source>
        <dbReference type="PROSITE" id="PS00028"/>
    </source>
</evidence>
<dbReference type="Gene3D" id="3.30.160.60">
    <property type="entry name" value="Classic Zinc Finger"/>
    <property type="match status" value="1"/>
</dbReference>
<dbReference type="GeneID" id="59387795"/>
<dbReference type="EMBL" id="CP007174">
    <property type="protein sequence ID" value="AIF85106.1"/>
    <property type="molecule type" value="Genomic_DNA"/>
</dbReference>
<protein>
    <submittedName>
        <fullName evidence="3">C2H2-type zinc finger</fullName>
    </submittedName>
</protein>
<dbReference type="RefSeq" id="WP_193354077.1">
    <property type="nucleotide sequence ID" value="NZ_CP007174.1"/>
</dbReference>
<name>A0A075MTX6_9ARCH</name>
<dbReference type="AlphaFoldDB" id="A0A075MTX6"/>
<gene>
    <name evidence="3" type="ORF">NTE_03072</name>
</gene>
<evidence type="ECO:0000256" key="1">
    <source>
        <dbReference type="SAM" id="MobiDB-lite"/>
    </source>
</evidence>
<organism evidence="3 4">
    <name type="scientific">Candidatus Nitrososphaera evergladensis SR1</name>
    <dbReference type="NCBI Taxonomy" id="1459636"/>
    <lineage>
        <taxon>Archaea</taxon>
        <taxon>Nitrososphaerota</taxon>
        <taxon>Nitrososphaeria</taxon>
        <taxon>Nitrososphaerales</taxon>
        <taxon>Nitrososphaeraceae</taxon>
        <taxon>Nitrososphaera</taxon>
    </lineage>
</organism>
<proteinExistence type="predicted"/>
<feature type="compositionally biased region" description="Basic and acidic residues" evidence="1">
    <location>
        <begin position="30"/>
        <end position="39"/>
    </location>
</feature>
<feature type="region of interest" description="Disordered" evidence="1">
    <location>
        <begin position="29"/>
        <end position="52"/>
    </location>
</feature>
<reference evidence="3 4" key="1">
    <citation type="journal article" date="2014" name="PLoS ONE">
        <title>Genome Sequence of Candidatus Nitrososphaera evergladensis from Group I.1b Enriched from Everglades Soil Reveals Novel Genomic Features of the Ammonia-Oxidizing Archaea.</title>
        <authorList>
            <person name="Zhalnina K.V."/>
            <person name="Dias R."/>
            <person name="Leonard M.T."/>
            <person name="Dorr de Quadros P."/>
            <person name="Camargo F.A."/>
            <person name="Drew J.C."/>
            <person name="Farmerie W.G."/>
            <person name="Daroub S.H."/>
            <person name="Triplett E.W."/>
        </authorList>
    </citation>
    <scope>NUCLEOTIDE SEQUENCE [LARGE SCALE GENOMIC DNA]</scope>
    <source>
        <strain evidence="3 4">SR1</strain>
    </source>
</reference>
<dbReference type="Proteomes" id="UP000028194">
    <property type="component" value="Chromosome"/>
</dbReference>
<dbReference type="KEGG" id="nev:NTE_03072"/>
<sequence>MEDIISGGNNNRSNGVSCPYCQSKFATSEEMSKHVDRMHHGSGLLEGDSRRW</sequence>
<dbReference type="InterPro" id="IPR013087">
    <property type="entry name" value="Znf_C2H2_type"/>
</dbReference>
<accession>A0A075MTX6</accession>
<dbReference type="eggNOG" id="arCOG10404">
    <property type="taxonomic scope" value="Archaea"/>
</dbReference>